<protein>
    <submittedName>
        <fullName evidence="3">DegV family protein</fullName>
    </submittedName>
</protein>
<keyword evidence="1" id="KW-0446">Lipid-binding</keyword>
<evidence type="ECO:0000256" key="2">
    <source>
        <dbReference type="SAM" id="MobiDB-lite"/>
    </source>
</evidence>
<feature type="region of interest" description="Disordered" evidence="2">
    <location>
        <begin position="1"/>
        <end position="28"/>
    </location>
</feature>
<dbReference type="GO" id="GO:0008289">
    <property type="term" value="F:lipid binding"/>
    <property type="evidence" value="ECO:0007669"/>
    <property type="project" value="UniProtKB-KW"/>
</dbReference>
<reference evidence="3" key="1">
    <citation type="submission" date="2020-02" db="EMBL/GenBank/DDBJ databases">
        <authorList>
            <person name="Meier V. D."/>
        </authorList>
    </citation>
    <scope>NUCLEOTIDE SEQUENCE</scope>
    <source>
        <strain evidence="3">AVDCRST_MAG77</strain>
    </source>
</reference>
<dbReference type="Gene3D" id="3.40.50.10170">
    <property type="match status" value="1"/>
</dbReference>
<evidence type="ECO:0000313" key="3">
    <source>
        <dbReference type="EMBL" id="CAA9279399.1"/>
    </source>
</evidence>
<sequence length="313" mass="33871">MTTGQGAPTDGQPDGAQIAHGGGSGGTGGRIRIVTDSLAWIPDDLVRQHRLTVVPLHIHFGEQQFTETVDLTNQEFYARLREGGTLPKTSAPSPGEFLDAYRRVAAEADAILSVHFTSKMSATYQSAEIAAAQLREERPDVRIETIDTLQAAMAEGIVAIRAAEDATRGLSFDEVVAGARALVRKSHVYLTVETLEYLQKGGRIGRAQAFLGGLLQIRPVMTVQDGIITPLARERTMTRALDRIVQLIADYAQGRPLGHACVLHALAEDAARRVARQLEERFTIQRPIIFSEIGPVIGTYVGPGALGVTFHCD</sequence>
<dbReference type="InterPro" id="IPR003797">
    <property type="entry name" value="DegV"/>
</dbReference>
<dbReference type="Gene3D" id="3.30.1180.10">
    <property type="match status" value="1"/>
</dbReference>
<dbReference type="InterPro" id="IPR050270">
    <property type="entry name" value="DegV_domain_contain"/>
</dbReference>
<dbReference type="EMBL" id="CADCTC010000204">
    <property type="protein sequence ID" value="CAA9279399.1"/>
    <property type="molecule type" value="Genomic_DNA"/>
</dbReference>
<dbReference type="SUPFAM" id="SSF82549">
    <property type="entry name" value="DAK1/DegV-like"/>
    <property type="match status" value="1"/>
</dbReference>
<dbReference type="PANTHER" id="PTHR33434">
    <property type="entry name" value="DEGV DOMAIN-CONTAINING PROTEIN DR_1986-RELATED"/>
    <property type="match status" value="1"/>
</dbReference>
<organism evidence="3">
    <name type="scientific">uncultured Chloroflexota bacterium</name>
    <dbReference type="NCBI Taxonomy" id="166587"/>
    <lineage>
        <taxon>Bacteria</taxon>
        <taxon>Bacillati</taxon>
        <taxon>Chloroflexota</taxon>
        <taxon>environmental samples</taxon>
    </lineage>
</organism>
<proteinExistence type="predicted"/>
<dbReference type="NCBIfam" id="TIGR00762">
    <property type="entry name" value="DegV"/>
    <property type="match status" value="1"/>
</dbReference>
<dbReference type="PROSITE" id="PS51482">
    <property type="entry name" value="DEGV"/>
    <property type="match status" value="1"/>
</dbReference>
<dbReference type="Pfam" id="PF02645">
    <property type="entry name" value="DegV"/>
    <property type="match status" value="1"/>
</dbReference>
<dbReference type="AlphaFoldDB" id="A0A6J4JFS2"/>
<dbReference type="InterPro" id="IPR043168">
    <property type="entry name" value="DegV_C"/>
</dbReference>
<evidence type="ECO:0000256" key="1">
    <source>
        <dbReference type="ARBA" id="ARBA00023121"/>
    </source>
</evidence>
<name>A0A6J4JFS2_9CHLR</name>
<accession>A0A6J4JFS2</accession>
<dbReference type="PANTHER" id="PTHR33434:SF2">
    <property type="entry name" value="FATTY ACID-BINDING PROTEIN TM_1468"/>
    <property type="match status" value="1"/>
</dbReference>
<gene>
    <name evidence="3" type="ORF">AVDCRST_MAG77-4265</name>
</gene>